<reference evidence="3" key="1">
    <citation type="submission" date="2016-10" db="EMBL/GenBank/DDBJ databases">
        <authorList>
            <person name="Varghese N."/>
            <person name="Submissions S."/>
        </authorList>
    </citation>
    <scope>NUCLEOTIDE SEQUENCE [LARGE SCALE GENOMIC DNA]</scope>
    <source>
        <strain evidence="3">CGMCC 4.6825</strain>
    </source>
</reference>
<feature type="compositionally biased region" description="Low complexity" evidence="1">
    <location>
        <begin position="30"/>
        <end position="41"/>
    </location>
</feature>
<protein>
    <submittedName>
        <fullName evidence="2">Uncharacterized protein</fullName>
    </submittedName>
</protein>
<feature type="region of interest" description="Disordered" evidence="1">
    <location>
        <begin position="29"/>
        <end position="68"/>
    </location>
</feature>
<accession>A0A1H9W6D8</accession>
<name>A0A1H9W6D8_9ACTN</name>
<dbReference type="Proteomes" id="UP000182841">
    <property type="component" value="Unassembled WGS sequence"/>
</dbReference>
<keyword evidence="3" id="KW-1185">Reference proteome</keyword>
<evidence type="ECO:0000256" key="1">
    <source>
        <dbReference type="SAM" id="MobiDB-lite"/>
    </source>
</evidence>
<sequence length="81" mass="8514">MRRPCGAGSEPTRSRACSDRESVRLLLAVPAGGPATGGTRRAAGHSPGSRRAPRAPGGTPLPYCSDPRRQNWAVYGRDELG</sequence>
<gene>
    <name evidence="2" type="ORF">SAMN05421870_11592</name>
</gene>
<evidence type="ECO:0000313" key="3">
    <source>
        <dbReference type="Proteomes" id="UP000182841"/>
    </source>
</evidence>
<proteinExistence type="predicted"/>
<organism evidence="2 3">
    <name type="scientific">Streptomyces qinglanensis</name>
    <dbReference type="NCBI Taxonomy" id="943816"/>
    <lineage>
        <taxon>Bacteria</taxon>
        <taxon>Bacillati</taxon>
        <taxon>Actinomycetota</taxon>
        <taxon>Actinomycetes</taxon>
        <taxon>Kitasatosporales</taxon>
        <taxon>Streptomycetaceae</taxon>
        <taxon>Streptomyces</taxon>
    </lineage>
</organism>
<dbReference type="AlphaFoldDB" id="A0A1H9W6D8"/>
<feature type="region of interest" description="Disordered" evidence="1">
    <location>
        <begin position="1"/>
        <end position="20"/>
    </location>
</feature>
<evidence type="ECO:0000313" key="2">
    <source>
        <dbReference type="EMBL" id="SES29425.1"/>
    </source>
</evidence>
<dbReference type="EMBL" id="FOGO01000015">
    <property type="protein sequence ID" value="SES29425.1"/>
    <property type="molecule type" value="Genomic_DNA"/>
</dbReference>